<feature type="compositionally biased region" description="Low complexity" evidence="4">
    <location>
        <begin position="193"/>
        <end position="208"/>
    </location>
</feature>
<protein>
    <recommendedName>
        <fullName evidence="5">BHLH domain-containing protein</fullName>
    </recommendedName>
</protein>
<name>A0A1Y1UTD5_9TREE</name>
<feature type="compositionally biased region" description="Polar residues" evidence="4">
    <location>
        <begin position="182"/>
        <end position="192"/>
    </location>
</feature>
<dbReference type="Gene3D" id="4.10.280.10">
    <property type="entry name" value="Helix-loop-helix DNA-binding domain"/>
    <property type="match status" value="1"/>
</dbReference>
<feature type="compositionally biased region" description="Polar residues" evidence="4">
    <location>
        <begin position="56"/>
        <end position="65"/>
    </location>
</feature>
<feature type="domain" description="BHLH" evidence="5">
    <location>
        <begin position="254"/>
        <end position="305"/>
    </location>
</feature>
<gene>
    <name evidence="6" type="ORF">BD324DRAFT_648163</name>
</gene>
<accession>A0A1Y1UTD5</accession>
<dbReference type="GO" id="GO:0045944">
    <property type="term" value="P:positive regulation of transcription by RNA polymerase II"/>
    <property type="evidence" value="ECO:0007669"/>
    <property type="project" value="TreeGrafter"/>
</dbReference>
<feature type="region of interest" description="Disordered" evidence="4">
    <location>
        <begin position="357"/>
        <end position="382"/>
    </location>
</feature>
<comment type="caution">
    <text evidence="6">The sequence shown here is derived from an EMBL/GenBank/DDBJ whole genome shotgun (WGS) entry which is preliminary data.</text>
</comment>
<dbReference type="GO" id="GO:0003700">
    <property type="term" value="F:DNA-binding transcription factor activity"/>
    <property type="evidence" value="ECO:0007669"/>
    <property type="project" value="TreeGrafter"/>
</dbReference>
<reference evidence="6 7" key="1">
    <citation type="submission" date="2017-03" db="EMBL/GenBank/DDBJ databases">
        <title>Widespread Adenine N6-methylation of Active Genes in Fungi.</title>
        <authorList>
            <consortium name="DOE Joint Genome Institute"/>
            <person name="Mondo S.J."/>
            <person name="Dannebaum R.O."/>
            <person name="Kuo R.C."/>
            <person name="Louie K.B."/>
            <person name="Bewick A.J."/>
            <person name="Labutti K."/>
            <person name="Haridas S."/>
            <person name="Kuo A."/>
            <person name="Salamov A."/>
            <person name="Ahrendt S.R."/>
            <person name="Lau R."/>
            <person name="Bowen B.P."/>
            <person name="Lipzen A."/>
            <person name="Sullivan W."/>
            <person name="Andreopoulos W.B."/>
            <person name="Clum A."/>
            <person name="Lindquist E."/>
            <person name="Daum C."/>
            <person name="Northen T.R."/>
            <person name="Ramamoorthy G."/>
            <person name="Schmitz R.J."/>
            <person name="Gryganskyi A."/>
            <person name="Culley D."/>
            <person name="Magnuson J."/>
            <person name="James T.Y."/>
            <person name="O'Malley M.A."/>
            <person name="Stajich J.E."/>
            <person name="Spatafora J.W."/>
            <person name="Visel A."/>
            <person name="Grigoriev I.V."/>
        </authorList>
    </citation>
    <scope>NUCLEOTIDE SEQUENCE [LARGE SCALE GENOMIC DNA]</scope>
    <source>
        <strain evidence="6 7">NRRL Y-17943</strain>
    </source>
</reference>
<evidence type="ECO:0000256" key="1">
    <source>
        <dbReference type="ARBA" id="ARBA00023125"/>
    </source>
</evidence>
<evidence type="ECO:0000256" key="3">
    <source>
        <dbReference type="SAM" id="Coils"/>
    </source>
</evidence>
<evidence type="ECO:0000313" key="7">
    <source>
        <dbReference type="Proteomes" id="UP000193218"/>
    </source>
</evidence>
<dbReference type="OrthoDB" id="8964853at2759"/>
<feature type="compositionally biased region" description="Basic and acidic residues" evidence="4">
    <location>
        <begin position="241"/>
        <end position="261"/>
    </location>
</feature>
<dbReference type="Proteomes" id="UP000193218">
    <property type="component" value="Unassembled WGS sequence"/>
</dbReference>
<keyword evidence="3" id="KW-0175">Coiled coil</keyword>
<feature type="compositionally biased region" description="Polar residues" evidence="4">
    <location>
        <begin position="74"/>
        <end position="83"/>
    </location>
</feature>
<dbReference type="PANTHER" id="PTHR10328">
    <property type="entry name" value="PROTEIN MAX MYC-ASSOCIATED FACTOR X"/>
    <property type="match status" value="1"/>
</dbReference>
<evidence type="ECO:0000259" key="5">
    <source>
        <dbReference type="PROSITE" id="PS50888"/>
    </source>
</evidence>
<organism evidence="6 7">
    <name type="scientific">Kockovaella imperatae</name>
    <dbReference type="NCBI Taxonomy" id="4999"/>
    <lineage>
        <taxon>Eukaryota</taxon>
        <taxon>Fungi</taxon>
        <taxon>Dikarya</taxon>
        <taxon>Basidiomycota</taxon>
        <taxon>Agaricomycotina</taxon>
        <taxon>Tremellomycetes</taxon>
        <taxon>Tremellales</taxon>
        <taxon>Cuniculitremaceae</taxon>
        <taxon>Kockovaella</taxon>
    </lineage>
</organism>
<dbReference type="Pfam" id="PF00010">
    <property type="entry name" value="HLH"/>
    <property type="match status" value="1"/>
</dbReference>
<dbReference type="InterPro" id="IPR036638">
    <property type="entry name" value="HLH_DNA-bd_sf"/>
</dbReference>
<proteinExistence type="predicted"/>
<feature type="compositionally biased region" description="Low complexity" evidence="4">
    <location>
        <begin position="24"/>
        <end position="33"/>
    </location>
</feature>
<feature type="compositionally biased region" description="Low complexity" evidence="4">
    <location>
        <begin position="220"/>
        <end position="230"/>
    </location>
</feature>
<feature type="region of interest" description="Disordered" evidence="4">
    <location>
        <begin position="122"/>
        <end position="263"/>
    </location>
</feature>
<dbReference type="PANTHER" id="PTHR10328:SF15">
    <property type="entry name" value="BHLH TRANSCRIPTION FACTOR"/>
    <property type="match status" value="1"/>
</dbReference>
<dbReference type="PROSITE" id="PS50888">
    <property type="entry name" value="BHLH"/>
    <property type="match status" value="1"/>
</dbReference>
<dbReference type="GO" id="GO:0090575">
    <property type="term" value="C:RNA polymerase II transcription regulator complex"/>
    <property type="evidence" value="ECO:0007669"/>
    <property type="project" value="TreeGrafter"/>
</dbReference>
<dbReference type="AlphaFoldDB" id="A0A1Y1UTD5"/>
<keyword evidence="2" id="KW-0539">Nucleus</keyword>
<evidence type="ECO:0000256" key="4">
    <source>
        <dbReference type="SAM" id="MobiDB-lite"/>
    </source>
</evidence>
<evidence type="ECO:0000313" key="6">
    <source>
        <dbReference type="EMBL" id="ORX41289.1"/>
    </source>
</evidence>
<evidence type="ECO:0000256" key="2">
    <source>
        <dbReference type="ARBA" id="ARBA00023242"/>
    </source>
</evidence>
<feature type="region of interest" description="Disordered" evidence="4">
    <location>
        <begin position="1"/>
        <end position="108"/>
    </location>
</feature>
<dbReference type="GeneID" id="33559606"/>
<dbReference type="EMBL" id="NBSH01000001">
    <property type="protein sequence ID" value="ORX41289.1"/>
    <property type="molecule type" value="Genomic_DNA"/>
</dbReference>
<feature type="coiled-coil region" evidence="3">
    <location>
        <begin position="302"/>
        <end position="329"/>
    </location>
</feature>
<dbReference type="GO" id="GO:0046983">
    <property type="term" value="F:protein dimerization activity"/>
    <property type="evidence" value="ECO:0007669"/>
    <property type="project" value="InterPro"/>
</dbReference>
<dbReference type="SMART" id="SM00353">
    <property type="entry name" value="HLH"/>
    <property type="match status" value="1"/>
</dbReference>
<dbReference type="GO" id="GO:0003677">
    <property type="term" value="F:DNA binding"/>
    <property type="evidence" value="ECO:0007669"/>
    <property type="project" value="UniProtKB-KW"/>
</dbReference>
<keyword evidence="1" id="KW-0238">DNA-binding</keyword>
<sequence>MSAQSDASRSVKRRRMDDGEDELSPSPRSGSPRLATPEPYIASTSPPDAEHAQDVQIYSTSSTEAAPSALPSWSEWQGPSSLASMLLHPDSNPSQKSGKGPNVPIAPQPPIIAFPFNFGYSATAPKDSTTQNPNLAAIGVDRGTSGGLAIDPTLSSLRSGAQGGNPLSEHNSPLPDIEITEDTLQSASDQNSAALQAALEQARAEAAAMDMDGGNGMDHSGSTGPGSVVGSNGGLAPPDDGTPRKEQPFSRSPELKITHKLAERKRRKEMKDLFDELSEMLPVERGSKSSKWEILSRAIDHIRSVKRHNDELVAENQKLRRELEITRGNGGQGGTNTTFSTTGQNFNYNLASYASDANVTGSADDGATVDPALNPALNGKTE</sequence>
<dbReference type="SUPFAM" id="SSF47459">
    <property type="entry name" value="HLH, helix-loop-helix DNA-binding domain"/>
    <property type="match status" value="1"/>
</dbReference>
<dbReference type="InParanoid" id="A0A1Y1UTD5"/>
<dbReference type="InterPro" id="IPR011598">
    <property type="entry name" value="bHLH_dom"/>
</dbReference>
<dbReference type="RefSeq" id="XP_021874968.1">
    <property type="nucleotide sequence ID" value="XM_022017797.1"/>
</dbReference>
<dbReference type="STRING" id="4999.A0A1Y1UTD5"/>
<keyword evidence="7" id="KW-1185">Reference proteome</keyword>